<name>A0AAI8GD21_FERIS</name>
<evidence type="ECO:0000313" key="2">
    <source>
        <dbReference type="EMBL" id="AMW32645.1"/>
    </source>
</evidence>
<dbReference type="InterPro" id="IPR003141">
    <property type="entry name" value="Pol/His_phosphatase_N"/>
</dbReference>
<dbReference type="Gene3D" id="3.20.20.140">
    <property type="entry name" value="Metal-dependent hydrolases"/>
    <property type="match status" value="1"/>
</dbReference>
<dbReference type="GO" id="GO:0004534">
    <property type="term" value="F:5'-3' RNA exonuclease activity"/>
    <property type="evidence" value="ECO:0007669"/>
    <property type="project" value="TreeGrafter"/>
</dbReference>
<dbReference type="Gene3D" id="1.10.150.650">
    <property type="match status" value="1"/>
</dbReference>
<organism evidence="2 3">
    <name type="scientific">Fervidobacterium islandicum</name>
    <dbReference type="NCBI Taxonomy" id="2423"/>
    <lineage>
        <taxon>Bacteria</taxon>
        <taxon>Thermotogati</taxon>
        <taxon>Thermotogota</taxon>
        <taxon>Thermotogae</taxon>
        <taxon>Thermotogales</taxon>
        <taxon>Fervidobacteriaceae</taxon>
        <taxon>Fervidobacterium</taxon>
    </lineage>
</organism>
<dbReference type="RefSeq" id="WP_033190908.1">
    <property type="nucleotide sequence ID" value="NZ_CP014334.2"/>
</dbReference>
<dbReference type="Proteomes" id="UP000093740">
    <property type="component" value="Chromosome"/>
</dbReference>
<sequence length="283" mass="32096">MVLDLHTHTTASDGTLRPMELIQKAKLIGLEVLAITDHDTVSAFHQVDDSAFKDPKLLLVRGVEISAEYPTDSLHILGYNFRDSEKVEKVLNELIEYRNKRNELILEKMNQHGFNVTMEELKQIAKGKAVGRPHFARLMVEKGYVQSLDEAFQKYLKDGGLFFVEKKRLKPEEAIDLIKEAGGIAILAHPYQMLRDGKPYPIAPGVESLEDLIRYLVSKGLDGIEAYYSTHMPGQIEELLYIAEKYNLLITAGSDFHGDNRPNVKLGMNVPYRHIGKFLSKLF</sequence>
<feature type="domain" description="Polymerase/histidinol phosphatase N-terminal" evidence="1">
    <location>
        <begin position="3"/>
        <end position="69"/>
    </location>
</feature>
<protein>
    <submittedName>
        <fullName evidence="2">PHP domain-containing protein</fullName>
    </submittedName>
</protein>
<evidence type="ECO:0000313" key="3">
    <source>
        <dbReference type="Proteomes" id="UP000093740"/>
    </source>
</evidence>
<dbReference type="AlphaFoldDB" id="A0AAI8GD21"/>
<dbReference type="PANTHER" id="PTHR42924:SF3">
    <property type="entry name" value="POLYMERASE_HISTIDINOL PHOSPHATASE N-TERMINAL DOMAIN-CONTAINING PROTEIN"/>
    <property type="match status" value="1"/>
</dbReference>
<dbReference type="SUPFAM" id="SSF89550">
    <property type="entry name" value="PHP domain-like"/>
    <property type="match status" value="1"/>
</dbReference>
<dbReference type="PANTHER" id="PTHR42924">
    <property type="entry name" value="EXONUCLEASE"/>
    <property type="match status" value="1"/>
</dbReference>
<dbReference type="GO" id="GO:0035312">
    <property type="term" value="F:5'-3' DNA exonuclease activity"/>
    <property type="evidence" value="ECO:0007669"/>
    <property type="project" value="TreeGrafter"/>
</dbReference>
<dbReference type="CDD" id="cd07438">
    <property type="entry name" value="PHP_HisPPase_AMP"/>
    <property type="match status" value="1"/>
</dbReference>
<dbReference type="InterPro" id="IPR004013">
    <property type="entry name" value="PHP_dom"/>
</dbReference>
<accession>A0AAI8GD21</accession>
<reference evidence="2 3" key="1">
    <citation type="journal article" date="2015" name="Stand. Genomic Sci.">
        <title>Genome sequence of a native-feather degrading extremely thermophilic Eubacterium, Fervidobacterium islandicum AW-1.</title>
        <authorList>
            <person name="Lee Y.J."/>
            <person name="Jeong H."/>
            <person name="Park G.S."/>
            <person name="Kwak Y."/>
            <person name="Lee S.J."/>
            <person name="Lee S.J."/>
            <person name="Park M.K."/>
            <person name="Kim J.Y."/>
            <person name="Kang H.K."/>
            <person name="Shin J.H."/>
            <person name="Lee D.W."/>
        </authorList>
    </citation>
    <scope>NUCLEOTIDE SEQUENCE [LARGE SCALE GENOMIC DNA]</scope>
    <source>
        <strain evidence="2 3">AW-1</strain>
    </source>
</reference>
<proteinExistence type="predicted"/>
<dbReference type="InterPro" id="IPR052018">
    <property type="entry name" value="PHP_domain"/>
</dbReference>
<dbReference type="InterPro" id="IPR016195">
    <property type="entry name" value="Pol/histidinol_Pase-like"/>
</dbReference>
<gene>
    <name evidence="2" type="ORF">NA23_04675</name>
</gene>
<evidence type="ECO:0000259" key="1">
    <source>
        <dbReference type="SMART" id="SM00481"/>
    </source>
</evidence>
<dbReference type="KEGG" id="fia:NA23_04675"/>
<dbReference type="EMBL" id="CP014334">
    <property type="protein sequence ID" value="AMW32645.1"/>
    <property type="molecule type" value="Genomic_DNA"/>
</dbReference>
<dbReference type="Pfam" id="PF02811">
    <property type="entry name" value="PHP"/>
    <property type="match status" value="1"/>
</dbReference>
<dbReference type="SMART" id="SM00481">
    <property type="entry name" value="POLIIIAc"/>
    <property type="match status" value="1"/>
</dbReference>
<keyword evidence="3" id="KW-1185">Reference proteome</keyword>